<accession>A0AAQ2WWZ6</accession>
<dbReference type="Proteomes" id="UP001164544">
    <property type="component" value="Chromosome"/>
</dbReference>
<evidence type="ECO:0000313" key="2">
    <source>
        <dbReference type="Proteomes" id="UP001164544"/>
    </source>
</evidence>
<dbReference type="RefSeq" id="WP_237757511.1">
    <property type="nucleotide sequence ID" value="NZ_CP010308.1"/>
</dbReference>
<gene>
    <name evidence="1" type="ORF">O5398_02300</name>
</gene>
<evidence type="ECO:0000313" key="1">
    <source>
        <dbReference type="EMBL" id="WAZ90958.1"/>
    </source>
</evidence>
<dbReference type="EMBL" id="CP114637">
    <property type="protein sequence ID" value="WAZ90958.1"/>
    <property type="molecule type" value="Genomic_DNA"/>
</dbReference>
<sequence length="51" mass="6035">MKKFEIEDVIDKVKINLCSIDSFRSYWFNYIDKVYGADIGLLVFLGMRILN</sequence>
<dbReference type="AlphaFoldDB" id="A0AAQ2WWZ6"/>
<proteinExistence type="predicted"/>
<protein>
    <submittedName>
        <fullName evidence="1">Uncharacterized protein</fullName>
    </submittedName>
</protein>
<name>A0AAQ2WWZ6_9SPIR</name>
<reference evidence="1" key="1">
    <citation type="submission" date="2022-12" db="EMBL/GenBank/DDBJ databases">
        <title>B. miyamotoi WGS.</title>
        <authorList>
            <person name="Kuleshov K.V."/>
            <person name="Hoornstra D."/>
            <person name="Hovius J.W."/>
            <person name="Platonov A.E."/>
            <person name="Telford S.R. III."/>
        </authorList>
    </citation>
    <scope>NUCLEOTIDE SEQUENCE</scope>
    <source>
        <strain evidence="1">410</strain>
    </source>
</reference>
<organism evidence="1 2">
    <name type="scientific">Borrelia miyamotoi</name>
    <dbReference type="NCBI Taxonomy" id="47466"/>
    <lineage>
        <taxon>Bacteria</taxon>
        <taxon>Pseudomonadati</taxon>
        <taxon>Spirochaetota</taxon>
        <taxon>Spirochaetia</taxon>
        <taxon>Spirochaetales</taxon>
        <taxon>Borreliaceae</taxon>
        <taxon>Borrelia</taxon>
    </lineage>
</organism>